<organism evidence="1">
    <name type="scientific">Albugo laibachii Nc14</name>
    <dbReference type="NCBI Taxonomy" id="890382"/>
    <lineage>
        <taxon>Eukaryota</taxon>
        <taxon>Sar</taxon>
        <taxon>Stramenopiles</taxon>
        <taxon>Oomycota</taxon>
        <taxon>Peronosporomycetes</taxon>
        <taxon>Albuginales</taxon>
        <taxon>Albuginaceae</taxon>
        <taxon>Albugo</taxon>
    </lineage>
</organism>
<evidence type="ECO:0000313" key="1">
    <source>
        <dbReference type="EMBL" id="CCA26948.1"/>
    </source>
</evidence>
<dbReference type="HOGENOM" id="CLU_2532164_0_0_1"/>
<proteinExistence type="predicted"/>
<name>F0WZM3_9STRA</name>
<gene>
    <name evidence="1" type="primary">AlNc14C434G11615</name>
    <name evidence="1" type="ORF">ALNC14_130920</name>
</gene>
<sequence length="84" mass="9311">MSSRYALQYQKYYTSAGGTCTPQLCHVLAKSSINPTCPETMLLSGATITLKGHASIHQYHSRYNCFALILHINSHCNATDIKPH</sequence>
<reference evidence="1" key="2">
    <citation type="submission" date="2011-02" db="EMBL/GenBank/DDBJ databases">
        <authorList>
            <person name="MacLean D."/>
        </authorList>
    </citation>
    <scope>NUCLEOTIDE SEQUENCE</scope>
</reference>
<dbReference type="AlphaFoldDB" id="F0WZM3"/>
<accession>F0WZM3</accession>
<protein>
    <submittedName>
        <fullName evidence="1">AlNc14C434G11615 protein</fullName>
    </submittedName>
</protein>
<reference evidence="1" key="1">
    <citation type="journal article" date="2011" name="PLoS Biol.">
        <title>Gene gain and loss during evolution of obligate parasitism in the white rust pathogen of Arabidopsis thaliana.</title>
        <authorList>
            <person name="Kemen E."/>
            <person name="Gardiner A."/>
            <person name="Schultz-Larsen T."/>
            <person name="Kemen A.C."/>
            <person name="Balmuth A.L."/>
            <person name="Robert-Seilaniantz A."/>
            <person name="Bailey K."/>
            <person name="Holub E."/>
            <person name="Studholme D.J."/>
            <person name="Maclean D."/>
            <person name="Jones J.D."/>
        </authorList>
    </citation>
    <scope>NUCLEOTIDE SEQUENCE</scope>
</reference>
<dbReference type="EMBL" id="FR824477">
    <property type="protein sequence ID" value="CCA26948.1"/>
    <property type="molecule type" value="Genomic_DNA"/>
</dbReference>